<dbReference type="Pfam" id="PF03279">
    <property type="entry name" value="Lip_A_acyltrans"/>
    <property type="match status" value="1"/>
</dbReference>
<evidence type="ECO:0000256" key="2">
    <source>
        <dbReference type="ARBA" id="ARBA00022475"/>
    </source>
</evidence>
<dbReference type="AlphaFoldDB" id="A0A556ACZ9"/>
<dbReference type="PANTHER" id="PTHR30606:SF9">
    <property type="entry name" value="LIPID A BIOSYNTHESIS LAUROYLTRANSFERASE"/>
    <property type="match status" value="1"/>
</dbReference>
<evidence type="ECO:0000313" key="7">
    <source>
        <dbReference type="EMBL" id="TSH90748.1"/>
    </source>
</evidence>
<proteinExistence type="predicted"/>
<evidence type="ECO:0000256" key="6">
    <source>
        <dbReference type="ARBA" id="ARBA00023315"/>
    </source>
</evidence>
<dbReference type="EMBL" id="VLTJ01000039">
    <property type="protein sequence ID" value="TSH90748.1"/>
    <property type="molecule type" value="Genomic_DNA"/>
</dbReference>
<keyword evidence="4 7" id="KW-0808">Transferase</keyword>
<dbReference type="GO" id="GO:0005886">
    <property type="term" value="C:plasma membrane"/>
    <property type="evidence" value="ECO:0007669"/>
    <property type="project" value="UniProtKB-SubCell"/>
</dbReference>
<name>A0A556ACZ9_9BURK</name>
<reference evidence="7 8" key="1">
    <citation type="submission" date="2019-07" db="EMBL/GenBank/DDBJ databases">
        <title>Qingshengfaniella alkalisoli gen. nov., sp. nov., isolated from saline soil.</title>
        <authorList>
            <person name="Xu L."/>
            <person name="Huang X.-X."/>
            <person name="Sun J.-Q."/>
        </authorList>
    </citation>
    <scope>NUCLEOTIDE SEQUENCE [LARGE SCALE GENOMIC DNA]</scope>
    <source>
        <strain evidence="7 8">DSM 27279</strain>
    </source>
</reference>
<dbReference type="Proteomes" id="UP000318405">
    <property type="component" value="Unassembled WGS sequence"/>
</dbReference>
<comment type="subcellular location">
    <subcellularLocation>
        <location evidence="1">Cell inner membrane</location>
    </subcellularLocation>
</comment>
<organism evidence="7 8">
    <name type="scientific">Verticiella sediminum</name>
    <dbReference type="NCBI Taxonomy" id="1247510"/>
    <lineage>
        <taxon>Bacteria</taxon>
        <taxon>Pseudomonadati</taxon>
        <taxon>Pseudomonadota</taxon>
        <taxon>Betaproteobacteria</taxon>
        <taxon>Burkholderiales</taxon>
        <taxon>Alcaligenaceae</taxon>
        <taxon>Verticiella</taxon>
    </lineage>
</organism>
<dbReference type="CDD" id="cd07984">
    <property type="entry name" value="LPLAT_LABLAT-like"/>
    <property type="match status" value="1"/>
</dbReference>
<dbReference type="OrthoDB" id="9803456at2"/>
<evidence type="ECO:0000256" key="5">
    <source>
        <dbReference type="ARBA" id="ARBA00023136"/>
    </source>
</evidence>
<evidence type="ECO:0000256" key="4">
    <source>
        <dbReference type="ARBA" id="ARBA00022679"/>
    </source>
</evidence>
<keyword evidence="8" id="KW-1185">Reference proteome</keyword>
<evidence type="ECO:0000256" key="1">
    <source>
        <dbReference type="ARBA" id="ARBA00004533"/>
    </source>
</evidence>
<evidence type="ECO:0000313" key="8">
    <source>
        <dbReference type="Proteomes" id="UP000318405"/>
    </source>
</evidence>
<keyword evidence="6 7" id="KW-0012">Acyltransferase</keyword>
<dbReference type="PIRSF" id="PIRSF026649">
    <property type="entry name" value="MsbB"/>
    <property type="match status" value="1"/>
</dbReference>
<keyword evidence="5" id="KW-0472">Membrane</keyword>
<keyword evidence="2" id="KW-1003">Cell membrane</keyword>
<protein>
    <submittedName>
        <fullName evidence="7">Acyltransferase</fullName>
    </submittedName>
</protein>
<comment type="caution">
    <text evidence="7">The sequence shown here is derived from an EMBL/GenBank/DDBJ whole genome shotgun (WGS) entry which is preliminary data.</text>
</comment>
<evidence type="ECO:0000256" key="3">
    <source>
        <dbReference type="ARBA" id="ARBA00022519"/>
    </source>
</evidence>
<dbReference type="PANTHER" id="PTHR30606">
    <property type="entry name" value="LIPID A BIOSYNTHESIS LAUROYL ACYLTRANSFERASE"/>
    <property type="match status" value="1"/>
</dbReference>
<accession>A0A556ACZ9</accession>
<gene>
    <name evidence="7" type="ORF">FOZ76_19645</name>
</gene>
<keyword evidence="3" id="KW-0997">Cell inner membrane</keyword>
<dbReference type="GO" id="GO:0009247">
    <property type="term" value="P:glycolipid biosynthetic process"/>
    <property type="evidence" value="ECO:0007669"/>
    <property type="project" value="UniProtKB-ARBA"/>
</dbReference>
<dbReference type="GO" id="GO:0016746">
    <property type="term" value="F:acyltransferase activity"/>
    <property type="evidence" value="ECO:0007669"/>
    <property type="project" value="UniProtKB-KW"/>
</dbReference>
<sequence>MRWLSRRRPATRMRIGRTLGRLSWWLVRRRRKVVMRNLGLCFPGLPERERRYLARQHFAALAQSIIDRSVLWYGSPEQIRELVTLSGFEHVTEGLARGPVILLAPHFIGLDAGATRLSLEGPAASMYQVQSDPGFDALFRRGRTRFNDIQLVSRREGIRSLLRHLQAGLPLYYLPDMDFGARGAVFVPFFGVPAATLTAPAQLASNWGAQILPVLTYWQPDTGRYHARVLPPLRDFPGKDDPAAAAARLNREIEAWVDASPSQYYWVHKRFKTRPPGEPDIYD</sequence>
<dbReference type="InterPro" id="IPR004960">
    <property type="entry name" value="LipA_acyltrans"/>
</dbReference>